<keyword evidence="2" id="KW-0378">Hydrolase</keyword>
<reference evidence="3 4" key="1">
    <citation type="submission" date="2018-03" db="EMBL/GenBank/DDBJ databases">
        <title>Massilia armeniaca sp. nov., isolated from desert soil.</title>
        <authorList>
            <person name="Huang H."/>
            <person name="Ren M."/>
        </authorList>
    </citation>
    <scope>NUCLEOTIDE SEQUENCE [LARGE SCALE GENOMIC DNA]</scope>
    <source>
        <strain evidence="3 4">ZMN-3</strain>
    </source>
</reference>
<dbReference type="NCBIfam" id="TIGR01840">
    <property type="entry name" value="esterase_phb"/>
    <property type="match status" value="1"/>
</dbReference>
<evidence type="ECO:0000256" key="2">
    <source>
        <dbReference type="ARBA" id="ARBA00022801"/>
    </source>
</evidence>
<dbReference type="GO" id="GO:0005576">
    <property type="term" value="C:extracellular region"/>
    <property type="evidence" value="ECO:0007669"/>
    <property type="project" value="InterPro"/>
</dbReference>
<dbReference type="EMBL" id="CP028324">
    <property type="protein sequence ID" value="AVR98073.1"/>
    <property type="molecule type" value="Genomic_DNA"/>
</dbReference>
<dbReference type="Pfam" id="PF10503">
    <property type="entry name" value="Esterase_PHB"/>
    <property type="match status" value="1"/>
</dbReference>
<dbReference type="InterPro" id="IPR029058">
    <property type="entry name" value="AB_hydrolase_fold"/>
</dbReference>
<evidence type="ECO:0000313" key="4">
    <source>
        <dbReference type="Proteomes" id="UP000240505"/>
    </source>
</evidence>
<dbReference type="Gene3D" id="3.40.50.1820">
    <property type="entry name" value="alpha/beta hydrolase"/>
    <property type="match status" value="1"/>
</dbReference>
<evidence type="ECO:0000256" key="1">
    <source>
        <dbReference type="ARBA" id="ARBA00022729"/>
    </source>
</evidence>
<dbReference type="OrthoDB" id="9767239at2"/>
<accession>A0A2R4CEM4</accession>
<keyword evidence="1" id="KW-0732">Signal</keyword>
<evidence type="ECO:0000313" key="3">
    <source>
        <dbReference type="EMBL" id="AVR98073.1"/>
    </source>
</evidence>
<gene>
    <name evidence="3" type="ORF">C9I28_22355</name>
</gene>
<dbReference type="PANTHER" id="PTHR43037">
    <property type="entry name" value="UNNAMED PRODUCT-RELATED"/>
    <property type="match status" value="1"/>
</dbReference>
<dbReference type="AlphaFoldDB" id="A0A2R4CEM4"/>
<dbReference type="Proteomes" id="UP000240505">
    <property type="component" value="Chromosome"/>
</dbReference>
<sequence>MAGLLSLPAVTAPPVRKVARKPAAPRARAPVVAPGKWLASQEVVAVPGLPPRRMRYWLYLPHVVPEQAQIDGLPLVLMLHGCHQSATEFAEGTRMNLLAEQQGYAVLYPQQSASVHAQRCWRWFDRATQQGGGDVQPIAAVLARVLERYRIDRRRIYACGISAGAGMAHILALNFPDLFAAVGLHSGPVFGAGNGALGALGVMRHGGGTRAEAAVAEVLARRPDFPGMPTLVIQGAGDTVVRSVNQDQLVRQALLLNGLPAETPPRIKIAPAGRRGGRNGHEVRDYHRGRKLVVRAAHIDVLEHAWSGGDPRLAFNAKAGPDSSRMMLAFFAKQRR</sequence>
<dbReference type="PANTHER" id="PTHR43037:SF1">
    <property type="entry name" value="BLL1128 PROTEIN"/>
    <property type="match status" value="1"/>
</dbReference>
<protein>
    <submittedName>
        <fullName evidence="3">PHB depolymerase esterase</fullName>
    </submittedName>
</protein>
<name>A0A2R4CEM4_9BURK</name>
<dbReference type="GO" id="GO:0016787">
    <property type="term" value="F:hydrolase activity"/>
    <property type="evidence" value="ECO:0007669"/>
    <property type="project" value="UniProtKB-KW"/>
</dbReference>
<keyword evidence="4" id="KW-1185">Reference proteome</keyword>
<dbReference type="SUPFAM" id="SSF53474">
    <property type="entry name" value="alpha/beta-Hydrolases"/>
    <property type="match status" value="1"/>
</dbReference>
<dbReference type="InterPro" id="IPR010126">
    <property type="entry name" value="Esterase_phb"/>
</dbReference>
<dbReference type="InterPro" id="IPR050955">
    <property type="entry name" value="Plant_Biomass_Hydrol_Est"/>
</dbReference>
<organism evidence="3 4">
    <name type="scientific">Pseudoduganella armeniaca</name>
    <dbReference type="NCBI Taxonomy" id="2072590"/>
    <lineage>
        <taxon>Bacteria</taxon>
        <taxon>Pseudomonadati</taxon>
        <taxon>Pseudomonadota</taxon>
        <taxon>Betaproteobacteria</taxon>
        <taxon>Burkholderiales</taxon>
        <taxon>Oxalobacteraceae</taxon>
        <taxon>Telluria group</taxon>
        <taxon>Pseudoduganella</taxon>
    </lineage>
</organism>
<dbReference type="KEGG" id="masz:C9I28_22355"/>
<proteinExistence type="predicted"/>